<dbReference type="Proteomes" id="UP000006671">
    <property type="component" value="Unassembled WGS sequence"/>
</dbReference>
<feature type="compositionally biased region" description="Low complexity" evidence="1">
    <location>
        <begin position="148"/>
        <end position="162"/>
    </location>
</feature>
<dbReference type="EMBL" id="GG738875">
    <property type="protein sequence ID" value="EFC43226.1"/>
    <property type="molecule type" value="Genomic_DNA"/>
</dbReference>
<feature type="region of interest" description="Disordered" evidence="1">
    <location>
        <begin position="148"/>
        <end position="195"/>
    </location>
</feature>
<dbReference type="RefSeq" id="XP_002675970.1">
    <property type="nucleotide sequence ID" value="XM_002675924.1"/>
</dbReference>
<reference evidence="2 3" key="1">
    <citation type="journal article" date="2010" name="Cell">
        <title>The genome of Naegleria gruberi illuminates early eukaryotic versatility.</title>
        <authorList>
            <person name="Fritz-Laylin L.K."/>
            <person name="Prochnik S.E."/>
            <person name="Ginger M.L."/>
            <person name="Dacks J.B."/>
            <person name="Carpenter M.L."/>
            <person name="Field M.C."/>
            <person name="Kuo A."/>
            <person name="Paredez A."/>
            <person name="Chapman J."/>
            <person name="Pham J."/>
            <person name="Shu S."/>
            <person name="Neupane R."/>
            <person name="Cipriano M."/>
            <person name="Mancuso J."/>
            <person name="Tu H."/>
            <person name="Salamov A."/>
            <person name="Lindquist E."/>
            <person name="Shapiro H."/>
            <person name="Lucas S."/>
            <person name="Grigoriev I.V."/>
            <person name="Cande W.Z."/>
            <person name="Fulton C."/>
            <person name="Rokhsar D.S."/>
            <person name="Dawson S.C."/>
        </authorList>
    </citation>
    <scope>NUCLEOTIDE SEQUENCE [LARGE SCALE GENOMIC DNA]</scope>
    <source>
        <strain evidence="2 3">NEG-M</strain>
    </source>
</reference>
<evidence type="ECO:0000313" key="2">
    <source>
        <dbReference type="EMBL" id="EFC43226.1"/>
    </source>
</evidence>
<dbReference type="GeneID" id="8853207"/>
<proteinExistence type="predicted"/>
<sequence length="306" mass="33979">MEMTTLFSNSNSTSSISSNTTTQDGGGDYDNNYYSDMRSTKSYIGKIRKTFRMRSGRHIVALRQFQIALQQQERINQRQQAATVAPPVLVNATSNSFNFDNILKLIVPLLQNYIPMGSSSNTTTNNSTSADCQQLILAALIEMRNSISSNSSSSSSTNVTPSTQPPSIPLSSSSTNTTNNQSLNNSTTTTSTTNSPCQCIHCQLQLYIKATVTKVFENLLLAKELKEHRTAHTMTCQEKEIISKDLLESEEFSERIRLFQSLNNSSLIQVESIVRNNMELLVMISNAIPQQRSVYIASFDLPTTNK</sequence>
<protein>
    <submittedName>
        <fullName evidence="2">Predicted protein</fullName>
    </submittedName>
</protein>
<dbReference type="OrthoDB" id="10572763at2759"/>
<dbReference type="InParanoid" id="D2VJ68"/>
<feature type="region of interest" description="Disordered" evidence="1">
    <location>
        <begin position="1"/>
        <end position="31"/>
    </location>
</feature>
<dbReference type="VEuPathDB" id="AmoebaDB:NAEGRDRAFT_68928"/>
<feature type="compositionally biased region" description="Low complexity" evidence="1">
    <location>
        <begin position="1"/>
        <end position="22"/>
    </location>
</feature>
<accession>D2VJ68</accession>
<gene>
    <name evidence="2" type="ORF">NAEGRDRAFT_68928</name>
</gene>
<feature type="compositionally biased region" description="Low complexity" evidence="1">
    <location>
        <begin position="169"/>
        <end position="195"/>
    </location>
</feature>
<organism evidence="3">
    <name type="scientific">Naegleria gruberi</name>
    <name type="common">Amoeba</name>
    <dbReference type="NCBI Taxonomy" id="5762"/>
    <lineage>
        <taxon>Eukaryota</taxon>
        <taxon>Discoba</taxon>
        <taxon>Heterolobosea</taxon>
        <taxon>Tetramitia</taxon>
        <taxon>Eutetramitia</taxon>
        <taxon>Vahlkampfiidae</taxon>
        <taxon>Naegleria</taxon>
    </lineage>
</organism>
<dbReference type="KEGG" id="ngr:NAEGRDRAFT_68928"/>
<dbReference type="AlphaFoldDB" id="D2VJ68"/>
<evidence type="ECO:0000313" key="3">
    <source>
        <dbReference type="Proteomes" id="UP000006671"/>
    </source>
</evidence>
<evidence type="ECO:0000256" key="1">
    <source>
        <dbReference type="SAM" id="MobiDB-lite"/>
    </source>
</evidence>
<keyword evidence="3" id="KW-1185">Reference proteome</keyword>
<name>D2VJ68_NAEGR</name>